<evidence type="ECO:0000256" key="1">
    <source>
        <dbReference type="ARBA" id="ARBA00005254"/>
    </source>
</evidence>
<comment type="similarity">
    <text evidence="1">Belongs to the enoyl-CoA hydratase/isomerase family.</text>
</comment>
<evidence type="ECO:0000313" key="3">
    <source>
        <dbReference type="Proteomes" id="UP000521872"/>
    </source>
</evidence>
<keyword evidence="3" id="KW-1185">Reference proteome</keyword>
<organism evidence="2 3">
    <name type="scientific">Agrocybe pediades</name>
    <dbReference type="NCBI Taxonomy" id="84607"/>
    <lineage>
        <taxon>Eukaryota</taxon>
        <taxon>Fungi</taxon>
        <taxon>Dikarya</taxon>
        <taxon>Basidiomycota</taxon>
        <taxon>Agaricomycotina</taxon>
        <taxon>Agaricomycetes</taxon>
        <taxon>Agaricomycetidae</taxon>
        <taxon>Agaricales</taxon>
        <taxon>Agaricineae</taxon>
        <taxon>Strophariaceae</taxon>
        <taxon>Agrocybe</taxon>
    </lineage>
</organism>
<sequence>MICIPRLAHIAGHQLASELLLTGKTVSAAEARDRFGFVNQVVPSTEQLLPAAIKLAQEIVANSPDAVQSTKYGLLLTQKHNVTDTVAAHVRSAVSKRTYGGDNIKTRAYCEPITWEMGKVCVRVGEEHGRALCRRVNVVSRAFFGKA</sequence>
<gene>
    <name evidence="2" type="ORF">D9613_004394</name>
</gene>
<protein>
    <recommendedName>
        <fullName evidence="4">Enoyl-CoA hydratase</fullName>
    </recommendedName>
</protein>
<reference evidence="2 3" key="1">
    <citation type="submission" date="2019-12" db="EMBL/GenBank/DDBJ databases">
        <authorList>
            <person name="Floudas D."/>
            <person name="Bentzer J."/>
            <person name="Ahren D."/>
            <person name="Johansson T."/>
            <person name="Persson P."/>
            <person name="Tunlid A."/>
        </authorList>
    </citation>
    <scope>NUCLEOTIDE SEQUENCE [LARGE SCALE GENOMIC DNA]</scope>
    <source>
        <strain evidence="2 3">CBS 102.39</strain>
    </source>
</reference>
<evidence type="ECO:0000313" key="2">
    <source>
        <dbReference type="EMBL" id="KAF4611565.1"/>
    </source>
</evidence>
<dbReference type="GO" id="GO:0051750">
    <property type="term" value="F:delta(3,5)-delta(2,4)-dienoyl-CoA isomerase activity"/>
    <property type="evidence" value="ECO:0007669"/>
    <property type="project" value="TreeGrafter"/>
</dbReference>
<dbReference type="Pfam" id="PF00378">
    <property type="entry name" value="ECH_1"/>
    <property type="match status" value="1"/>
</dbReference>
<dbReference type="AlphaFoldDB" id="A0A8H4VKQ7"/>
<dbReference type="InterPro" id="IPR045002">
    <property type="entry name" value="Ech1-like"/>
</dbReference>
<dbReference type="SUPFAM" id="SSF52096">
    <property type="entry name" value="ClpP/crotonase"/>
    <property type="match status" value="1"/>
</dbReference>
<dbReference type="PANTHER" id="PTHR43149">
    <property type="entry name" value="ENOYL-COA HYDRATASE"/>
    <property type="match status" value="1"/>
</dbReference>
<dbReference type="InterPro" id="IPR029045">
    <property type="entry name" value="ClpP/crotonase-like_dom_sf"/>
</dbReference>
<dbReference type="PANTHER" id="PTHR43149:SF1">
    <property type="entry name" value="DELTA(3,5)-DELTA(2,4)-DIENOYL-COA ISOMERASE, MITOCHONDRIAL"/>
    <property type="match status" value="1"/>
</dbReference>
<accession>A0A8H4VKQ7</accession>
<dbReference type="Gene3D" id="3.90.226.10">
    <property type="entry name" value="2-enoyl-CoA Hydratase, Chain A, domain 1"/>
    <property type="match status" value="1"/>
</dbReference>
<name>A0A8H4VKQ7_9AGAR</name>
<evidence type="ECO:0008006" key="4">
    <source>
        <dbReference type="Google" id="ProtNLM"/>
    </source>
</evidence>
<dbReference type="InterPro" id="IPR001753">
    <property type="entry name" value="Enoyl-CoA_hydra/iso"/>
</dbReference>
<dbReference type="EMBL" id="JAACJL010000057">
    <property type="protein sequence ID" value="KAF4611565.1"/>
    <property type="molecule type" value="Genomic_DNA"/>
</dbReference>
<comment type="caution">
    <text evidence="2">The sequence shown here is derived from an EMBL/GenBank/DDBJ whole genome shotgun (WGS) entry which is preliminary data.</text>
</comment>
<proteinExistence type="inferred from homology"/>
<dbReference type="Proteomes" id="UP000521872">
    <property type="component" value="Unassembled WGS sequence"/>
</dbReference>